<keyword evidence="2" id="KW-0004">4Fe-4S</keyword>
<dbReference type="EMBL" id="CP065938">
    <property type="protein sequence ID" value="UWX06042.1"/>
    <property type="molecule type" value="Genomic_DNA"/>
</dbReference>
<evidence type="ECO:0000256" key="2">
    <source>
        <dbReference type="ARBA" id="ARBA00022485"/>
    </source>
</evidence>
<evidence type="ECO:0000256" key="1">
    <source>
        <dbReference type="ARBA" id="ARBA00001966"/>
    </source>
</evidence>
<comment type="cofactor">
    <cofactor evidence="1">
        <name>[4Fe-4S] cluster</name>
        <dbReference type="ChEBI" id="CHEBI:49883"/>
    </cofactor>
</comment>
<evidence type="ECO:0000313" key="8">
    <source>
        <dbReference type="EMBL" id="UWX06042.1"/>
    </source>
</evidence>
<keyword evidence="3" id="KW-0949">S-adenosyl-L-methionine</keyword>
<keyword evidence="6" id="KW-0411">Iron-sulfur</keyword>
<evidence type="ECO:0000313" key="9">
    <source>
        <dbReference type="Proteomes" id="UP001058120"/>
    </source>
</evidence>
<dbReference type="InterPro" id="IPR013785">
    <property type="entry name" value="Aldolase_TIM"/>
</dbReference>
<reference evidence="8" key="1">
    <citation type="submission" date="2020-12" db="EMBL/GenBank/DDBJ databases">
        <title>Taurinivorans muris gen. nov., sp. nov., fundamental and realized metabolic niche of a ubiquitous sulfidogenic bacterium in the murine intestine.</title>
        <authorList>
            <person name="Ye H."/>
            <person name="Hanson B.T."/>
            <person name="Loy A."/>
        </authorList>
    </citation>
    <scope>NUCLEOTIDE SEQUENCE</scope>
    <source>
        <strain evidence="8">LT0009</strain>
    </source>
</reference>
<feature type="domain" description="Radical SAM core" evidence="7">
    <location>
        <begin position="15"/>
        <end position="238"/>
    </location>
</feature>
<dbReference type="PROSITE" id="PS51918">
    <property type="entry name" value="RADICAL_SAM"/>
    <property type="match status" value="1"/>
</dbReference>
<dbReference type="Proteomes" id="UP001058120">
    <property type="component" value="Chromosome"/>
</dbReference>
<accession>A0ABY5Y3S4</accession>
<evidence type="ECO:0000259" key="7">
    <source>
        <dbReference type="PROSITE" id="PS51918"/>
    </source>
</evidence>
<dbReference type="InterPro" id="IPR058240">
    <property type="entry name" value="rSAM_sf"/>
</dbReference>
<evidence type="ECO:0000256" key="5">
    <source>
        <dbReference type="ARBA" id="ARBA00023004"/>
    </source>
</evidence>
<dbReference type="PANTHER" id="PTHR43787">
    <property type="entry name" value="FEMO COFACTOR BIOSYNTHESIS PROTEIN NIFB-RELATED"/>
    <property type="match status" value="1"/>
</dbReference>
<dbReference type="SMART" id="SM00729">
    <property type="entry name" value="Elp3"/>
    <property type="match status" value="1"/>
</dbReference>
<dbReference type="SUPFAM" id="SSF102114">
    <property type="entry name" value="Radical SAM enzymes"/>
    <property type="match status" value="1"/>
</dbReference>
<dbReference type="CDD" id="cd01335">
    <property type="entry name" value="Radical_SAM"/>
    <property type="match status" value="1"/>
</dbReference>
<dbReference type="PANTHER" id="PTHR43787:SF11">
    <property type="entry name" value="UPF0026 PROTEIN SLR1464"/>
    <property type="match status" value="1"/>
</dbReference>
<organism evidence="8 9">
    <name type="scientific">Taurinivorans muris</name>
    <dbReference type="NCBI Taxonomy" id="2787751"/>
    <lineage>
        <taxon>Bacteria</taxon>
        <taxon>Pseudomonadati</taxon>
        <taxon>Thermodesulfobacteriota</taxon>
        <taxon>Desulfovibrionia</taxon>
        <taxon>Desulfovibrionales</taxon>
        <taxon>Desulfovibrionaceae</taxon>
        <taxon>Taurinivorans</taxon>
    </lineage>
</organism>
<evidence type="ECO:0000256" key="6">
    <source>
        <dbReference type="ARBA" id="ARBA00023014"/>
    </source>
</evidence>
<dbReference type="InterPro" id="IPR006638">
    <property type="entry name" value="Elp3/MiaA/NifB-like_rSAM"/>
</dbReference>
<keyword evidence="9" id="KW-1185">Reference proteome</keyword>
<dbReference type="Gene3D" id="3.20.20.70">
    <property type="entry name" value="Aldolase class I"/>
    <property type="match status" value="1"/>
</dbReference>
<gene>
    <name evidence="8" type="ORF">JBF11_01620</name>
</gene>
<dbReference type="Pfam" id="PF04055">
    <property type="entry name" value="Radical_SAM"/>
    <property type="match status" value="1"/>
</dbReference>
<evidence type="ECO:0000256" key="3">
    <source>
        <dbReference type="ARBA" id="ARBA00022691"/>
    </source>
</evidence>
<dbReference type="InterPro" id="IPR040084">
    <property type="entry name" value="GTPase_Obg"/>
</dbReference>
<keyword evidence="5" id="KW-0408">Iron</keyword>
<keyword evidence="4" id="KW-0479">Metal-binding</keyword>
<dbReference type="InterPro" id="IPR007197">
    <property type="entry name" value="rSAM"/>
</dbReference>
<proteinExistence type="predicted"/>
<evidence type="ECO:0000256" key="4">
    <source>
        <dbReference type="ARBA" id="ARBA00022723"/>
    </source>
</evidence>
<sequence>MENSYKYLFGPVPSRRMGVSLGISPIPERTCSYSCVYCQLGRTKHMQSERKLFFPVRDIVDEFIHYQKSLQKLDVISIVGEGEPTLYSGLGELIDKIKEISDVPVAVITNSSLLADSAVQNALLNADIVLPSMDAYDEKTFRKINRPHFSVKYEDTQKGLIEFSHKYKGQLWLEIMLLAGMNDDDASLSKFAAILPKIKYDRVYINTPVRPPAESFAEPPSKEQIQKAVEKLSAISIDMLSTGNFFSDVSDHYEAIKNICQRHPMNSFELETFLSSRNVADIETYKKRLEEDPEINCIKYKGITSYRLK</sequence>
<protein>
    <submittedName>
        <fullName evidence="8">Radical SAM protein</fullName>
    </submittedName>
</protein>
<name>A0ABY5Y3S4_9BACT</name>
<dbReference type="SFLD" id="SFLDS00029">
    <property type="entry name" value="Radical_SAM"/>
    <property type="match status" value="1"/>
</dbReference>
<dbReference type="RefSeq" id="WP_334315638.1">
    <property type="nucleotide sequence ID" value="NZ_CP065938.1"/>
</dbReference>
<dbReference type="SFLD" id="SFLDG01083">
    <property type="entry name" value="Uncharacterised_Radical_SAM_Su"/>
    <property type="match status" value="1"/>
</dbReference>